<organism evidence="2 3">
    <name type="scientific">Oculimacula yallundae</name>
    <dbReference type="NCBI Taxonomy" id="86028"/>
    <lineage>
        <taxon>Eukaryota</taxon>
        <taxon>Fungi</taxon>
        <taxon>Dikarya</taxon>
        <taxon>Ascomycota</taxon>
        <taxon>Pezizomycotina</taxon>
        <taxon>Leotiomycetes</taxon>
        <taxon>Helotiales</taxon>
        <taxon>Ploettnerulaceae</taxon>
        <taxon>Oculimacula</taxon>
    </lineage>
</organism>
<keyword evidence="3" id="KW-1185">Reference proteome</keyword>
<dbReference type="EMBL" id="JAZHXI010000002">
    <property type="protein sequence ID" value="KAL2075000.1"/>
    <property type="molecule type" value="Genomic_DNA"/>
</dbReference>
<protein>
    <submittedName>
        <fullName evidence="2">Uncharacterized protein</fullName>
    </submittedName>
</protein>
<evidence type="ECO:0000313" key="2">
    <source>
        <dbReference type="EMBL" id="KAL2075000.1"/>
    </source>
</evidence>
<comment type="caution">
    <text evidence="2">The sequence shown here is derived from an EMBL/GenBank/DDBJ whole genome shotgun (WGS) entry which is preliminary data.</text>
</comment>
<feature type="region of interest" description="Disordered" evidence="1">
    <location>
        <begin position="46"/>
        <end position="65"/>
    </location>
</feature>
<evidence type="ECO:0000313" key="3">
    <source>
        <dbReference type="Proteomes" id="UP001595075"/>
    </source>
</evidence>
<sequence>MRAQRTERMFCGFGVVRLAVHQRSKSVTDDMGLECCNAREHRAGLQNASKQASRQANNPGEEVRWNGMSESGGGTLCYAVLRYRQWTRQRVVFITVVEGRLSRFDCCDARQGNATQRKAVYYIVSSQWWLSREGGGAEPVAGCCTVSTRDWTVRS</sequence>
<accession>A0ABR4CYT4</accession>
<proteinExistence type="predicted"/>
<evidence type="ECO:0000256" key="1">
    <source>
        <dbReference type="SAM" id="MobiDB-lite"/>
    </source>
</evidence>
<dbReference type="Proteomes" id="UP001595075">
    <property type="component" value="Unassembled WGS sequence"/>
</dbReference>
<reference evidence="2 3" key="1">
    <citation type="journal article" date="2024" name="Commun. Biol.">
        <title>Comparative genomic analysis of thermophilic fungi reveals convergent evolutionary adaptations and gene losses.</title>
        <authorList>
            <person name="Steindorff A.S."/>
            <person name="Aguilar-Pontes M.V."/>
            <person name="Robinson A.J."/>
            <person name="Andreopoulos B."/>
            <person name="LaButti K."/>
            <person name="Kuo A."/>
            <person name="Mondo S."/>
            <person name="Riley R."/>
            <person name="Otillar R."/>
            <person name="Haridas S."/>
            <person name="Lipzen A."/>
            <person name="Grimwood J."/>
            <person name="Schmutz J."/>
            <person name="Clum A."/>
            <person name="Reid I.D."/>
            <person name="Moisan M.C."/>
            <person name="Butler G."/>
            <person name="Nguyen T.T.M."/>
            <person name="Dewar K."/>
            <person name="Conant G."/>
            <person name="Drula E."/>
            <person name="Henrissat B."/>
            <person name="Hansel C."/>
            <person name="Singer S."/>
            <person name="Hutchinson M.I."/>
            <person name="de Vries R.P."/>
            <person name="Natvig D.O."/>
            <person name="Powell A.J."/>
            <person name="Tsang A."/>
            <person name="Grigoriev I.V."/>
        </authorList>
    </citation>
    <scope>NUCLEOTIDE SEQUENCE [LARGE SCALE GENOMIC DNA]</scope>
    <source>
        <strain evidence="2 3">CBS 494.80</strain>
    </source>
</reference>
<feature type="compositionally biased region" description="Polar residues" evidence="1">
    <location>
        <begin position="46"/>
        <end position="58"/>
    </location>
</feature>
<name>A0ABR4CYT4_9HELO</name>
<gene>
    <name evidence="2" type="ORF">VTL71DRAFT_8780</name>
</gene>